<sequence length="220" mass="25718">MSAVPAKRRERAIEFTGAKLRAFQNGASNVTRRIVKGAARQWLIDQSPAWVVSHADELCPFGQPRDLLWVREAWSQDFANHYPFTTTWYRADDDRSYEINEKDGVRGIYSPEHDEHVPFRWRSSRCMPRKASRLTLEMTGLNIQRLHEISDQEIIAEGVRQARDGSGCWIGREGPRKMVTPWLTAREAFIDLWEEKHGPGSWEANPWVWCIEFRRHHNGY</sequence>
<reference evidence="2" key="1">
    <citation type="submission" date="2016-07" db="EMBL/GenBank/DDBJ databases">
        <authorList>
            <person name="Florea S."/>
            <person name="Webb J.S."/>
            <person name="Jaromczyk J."/>
            <person name="Schardl C.L."/>
        </authorList>
    </citation>
    <scope>NUCLEOTIDE SEQUENCE [LARGE SCALE GENOMIC DNA]</scope>
    <source>
        <strain evidence="2">1YdBTEX2</strain>
    </source>
</reference>
<gene>
    <name evidence="1" type="ORF">PVE_R2G0554</name>
</gene>
<proteinExistence type="predicted"/>
<dbReference type="Proteomes" id="UP000245431">
    <property type="component" value="Chromosome PVE_r2"/>
</dbReference>
<accession>A0A1D3K8E5</accession>
<evidence type="ECO:0000313" key="2">
    <source>
        <dbReference type="Proteomes" id="UP000245431"/>
    </source>
</evidence>
<dbReference type="AlphaFoldDB" id="A0A1D3K8E5"/>
<protein>
    <submittedName>
        <fullName evidence="1">Putative bacteriophage protein</fullName>
    </submittedName>
</protein>
<dbReference type="EMBL" id="LT599584">
    <property type="protein sequence ID" value="SBW84580.1"/>
    <property type="molecule type" value="Genomic_DNA"/>
</dbReference>
<name>A0A1D3K8E5_PSEVE</name>
<organism evidence="1 2">
    <name type="scientific">Pseudomonas veronii 1YdBTEX2</name>
    <dbReference type="NCBI Taxonomy" id="1295141"/>
    <lineage>
        <taxon>Bacteria</taxon>
        <taxon>Pseudomonadati</taxon>
        <taxon>Pseudomonadota</taxon>
        <taxon>Gammaproteobacteria</taxon>
        <taxon>Pseudomonadales</taxon>
        <taxon>Pseudomonadaceae</taxon>
        <taxon>Pseudomonas</taxon>
    </lineage>
</organism>
<evidence type="ECO:0000313" key="1">
    <source>
        <dbReference type="EMBL" id="SBW84580.1"/>
    </source>
</evidence>